<feature type="active site" description="Proton donor" evidence="9">
    <location>
        <position position="129"/>
    </location>
</feature>
<feature type="domain" description="Dihydrodipicolinate reductase C-terminal" evidence="12">
    <location>
        <begin position="98"/>
        <end position="229"/>
    </location>
</feature>
<comment type="subunit">
    <text evidence="9">Homotetramer.</text>
</comment>
<dbReference type="InterPro" id="IPR022664">
    <property type="entry name" value="DapB_N_CS"/>
</dbReference>
<keyword evidence="3 9" id="KW-0028">Amino-acid biosynthesis</keyword>
<dbReference type="SUPFAM" id="SSF51735">
    <property type="entry name" value="NAD(P)-binding Rossmann-fold domains"/>
    <property type="match status" value="1"/>
</dbReference>
<evidence type="ECO:0000259" key="12">
    <source>
        <dbReference type="Pfam" id="PF05173"/>
    </source>
</evidence>
<feature type="binding site" evidence="9">
    <location>
        <begin position="92"/>
        <end position="95"/>
    </location>
    <ligand>
        <name>NAD(+)</name>
        <dbReference type="ChEBI" id="CHEBI:57540"/>
    </ligand>
</feature>
<dbReference type="Proteomes" id="UP000181969">
    <property type="component" value="Unassembled WGS sequence"/>
</dbReference>
<feature type="domain" description="Dihydrodipicolinate reductase N-terminal" evidence="11">
    <location>
        <begin position="23"/>
        <end position="95"/>
    </location>
</feature>
<evidence type="ECO:0000313" key="14">
    <source>
        <dbReference type="Proteomes" id="UP000181969"/>
    </source>
</evidence>
<comment type="similarity">
    <text evidence="1 9">Belongs to the DapB family.</text>
</comment>
<evidence type="ECO:0000256" key="5">
    <source>
        <dbReference type="ARBA" id="ARBA00022915"/>
    </source>
</evidence>
<dbReference type="CDD" id="cd02274">
    <property type="entry name" value="DHDPR_N"/>
    <property type="match status" value="1"/>
</dbReference>
<evidence type="ECO:0000259" key="11">
    <source>
        <dbReference type="Pfam" id="PF01113"/>
    </source>
</evidence>
<comment type="caution">
    <text evidence="9">Was originally thought to be a dihydrodipicolinate reductase (DHDPR), catalyzing the conversion of dihydrodipicolinate to tetrahydrodipicolinate. However, it was shown in E.coli that the substrate of the enzymatic reaction is not dihydrodipicolinate (DHDP) but in fact (2S,4S)-4-hydroxy-2,3,4,5-tetrahydrodipicolinic acid (HTPA), the product released by the DapA-catalyzed reaction.</text>
</comment>
<dbReference type="OrthoDB" id="9790352at2"/>
<feature type="binding site" evidence="9">
    <location>
        <position position="126"/>
    </location>
    <ligand>
        <name>(S)-2,3,4,5-tetrahydrodipicolinate</name>
        <dbReference type="ChEBI" id="CHEBI:16845"/>
    </ligand>
</feature>
<dbReference type="EC" id="1.17.1.8" evidence="9 10"/>
<feature type="binding site" evidence="9">
    <location>
        <begin position="135"/>
        <end position="136"/>
    </location>
    <ligand>
        <name>(S)-2,3,4,5-tetrahydrodipicolinate</name>
        <dbReference type="ChEBI" id="CHEBI:16845"/>
    </ligand>
</feature>
<organism evidence="13 14">
    <name type="scientific">Lactococcus garvieae</name>
    <dbReference type="NCBI Taxonomy" id="1363"/>
    <lineage>
        <taxon>Bacteria</taxon>
        <taxon>Bacillati</taxon>
        <taxon>Bacillota</taxon>
        <taxon>Bacilli</taxon>
        <taxon>Lactobacillales</taxon>
        <taxon>Streptococcaceae</taxon>
        <taxon>Lactococcus</taxon>
    </lineage>
</organism>
<dbReference type="PANTHER" id="PTHR20836">
    <property type="entry name" value="DIHYDRODIPICOLINATE REDUCTASE"/>
    <property type="match status" value="1"/>
</dbReference>
<keyword evidence="7 9" id="KW-0520">NAD</keyword>
<dbReference type="PROSITE" id="PS01298">
    <property type="entry name" value="DAPB"/>
    <property type="match status" value="1"/>
</dbReference>
<evidence type="ECO:0000256" key="6">
    <source>
        <dbReference type="ARBA" id="ARBA00023002"/>
    </source>
</evidence>
<dbReference type="Pfam" id="PF01113">
    <property type="entry name" value="DapB_N"/>
    <property type="match status" value="1"/>
</dbReference>
<comment type="caution">
    <text evidence="9">Lacks conserved residue(s) required for the propagation of feature annotation.</text>
</comment>
<dbReference type="Gene3D" id="3.40.50.720">
    <property type="entry name" value="NAD(P)-binding Rossmann-like Domain"/>
    <property type="match status" value="1"/>
</dbReference>
<dbReference type="PANTHER" id="PTHR20836:SF7">
    <property type="entry name" value="4-HYDROXY-TETRAHYDRODIPICOLINATE REDUCTASE"/>
    <property type="match status" value="1"/>
</dbReference>
<dbReference type="Pfam" id="PF05173">
    <property type="entry name" value="DapB_C"/>
    <property type="match status" value="1"/>
</dbReference>
<feature type="active site" description="Proton donor/acceptor" evidence="9">
    <location>
        <position position="125"/>
    </location>
</feature>
<dbReference type="HAMAP" id="MF_00102">
    <property type="entry name" value="DapB"/>
    <property type="match status" value="1"/>
</dbReference>
<dbReference type="GO" id="GO:0050661">
    <property type="term" value="F:NADP binding"/>
    <property type="evidence" value="ECO:0007669"/>
    <property type="project" value="UniProtKB-UniRule"/>
</dbReference>
<dbReference type="RefSeq" id="WP_074751532.1">
    <property type="nucleotide sequence ID" value="NZ_FOTJ01000011.1"/>
</dbReference>
<keyword evidence="2 9" id="KW-0963">Cytoplasm</keyword>
<dbReference type="PIRSF" id="PIRSF000161">
    <property type="entry name" value="DHPR"/>
    <property type="match status" value="1"/>
</dbReference>
<dbReference type="InterPro" id="IPR036291">
    <property type="entry name" value="NAD(P)-bd_dom_sf"/>
</dbReference>
<reference evidence="13 14" key="1">
    <citation type="submission" date="2016-10" db="EMBL/GenBank/DDBJ databases">
        <authorList>
            <person name="de Groot N.N."/>
        </authorList>
    </citation>
    <scope>NUCLEOTIDE SEQUENCE [LARGE SCALE GENOMIC DNA]</scope>
    <source>
        <strain evidence="13 14">M79</strain>
    </source>
</reference>
<dbReference type="GO" id="GO:0016726">
    <property type="term" value="F:oxidoreductase activity, acting on CH or CH2 groups, NAD or NADP as acceptor"/>
    <property type="evidence" value="ECO:0007669"/>
    <property type="project" value="UniProtKB-UniRule"/>
</dbReference>
<evidence type="ECO:0000313" key="13">
    <source>
        <dbReference type="EMBL" id="SFL47244.1"/>
    </source>
</evidence>
<keyword evidence="6 9" id="KW-0560">Oxidoreductase</keyword>
<evidence type="ECO:0000256" key="3">
    <source>
        <dbReference type="ARBA" id="ARBA00022605"/>
    </source>
</evidence>
<keyword evidence="4 9" id="KW-0521">NADP</keyword>
<dbReference type="EMBL" id="FOTJ01000011">
    <property type="protein sequence ID" value="SFL47244.1"/>
    <property type="molecule type" value="Genomic_DNA"/>
</dbReference>
<dbReference type="InterPro" id="IPR022663">
    <property type="entry name" value="DapB_C"/>
</dbReference>
<sequence length="236" mass="26189">MKVLQIGTGTMGGLLAAELEKEHELTVVALTKDIPEEKFDVIIDFSHPENLNNLAKYLEKHPTATVIATTGFDHIQKVTIDHLSEKMPVLFSGNFSIGVILMNRLVKEMTYILSNSFDIEIIEKHHNKKIDAPSGTANMLIESINETLDYKVVHGRSGIKPREKKEIGVHAVRGGTIVGEHEVIFAGSDELLTIKHEALSKMIFVKGAITGMNWLIHQESGMYSMEEVLFGKDGVN</sequence>
<comment type="subcellular location">
    <subcellularLocation>
        <location evidence="9">Cytoplasm</location>
    </subcellularLocation>
</comment>
<keyword evidence="8 9" id="KW-0457">Lysine biosynthesis</keyword>
<feature type="binding site" evidence="9">
    <location>
        <begin position="68"/>
        <end position="70"/>
    </location>
    <ligand>
        <name>NAD(+)</name>
        <dbReference type="ChEBI" id="CHEBI:57540"/>
    </ligand>
</feature>
<proteinExistence type="inferred from homology"/>
<dbReference type="NCBIfam" id="TIGR00036">
    <property type="entry name" value="dapB"/>
    <property type="match status" value="1"/>
</dbReference>
<comment type="catalytic activity">
    <reaction evidence="9">
        <text>(S)-2,3,4,5-tetrahydrodipicolinate + NADP(+) + H2O = (2S,4S)-4-hydroxy-2,3,4,5-tetrahydrodipicolinate + NADPH + H(+)</text>
        <dbReference type="Rhea" id="RHEA:35331"/>
        <dbReference type="ChEBI" id="CHEBI:15377"/>
        <dbReference type="ChEBI" id="CHEBI:15378"/>
        <dbReference type="ChEBI" id="CHEBI:16845"/>
        <dbReference type="ChEBI" id="CHEBI:57783"/>
        <dbReference type="ChEBI" id="CHEBI:58349"/>
        <dbReference type="ChEBI" id="CHEBI:67139"/>
        <dbReference type="EC" id="1.17.1.8"/>
    </reaction>
</comment>
<dbReference type="FunFam" id="3.30.360.10:FF:000009">
    <property type="entry name" value="4-hydroxy-tetrahydrodipicolinate reductase"/>
    <property type="match status" value="1"/>
</dbReference>
<dbReference type="GO" id="GO:0051287">
    <property type="term" value="F:NAD binding"/>
    <property type="evidence" value="ECO:0007669"/>
    <property type="project" value="UniProtKB-UniRule"/>
</dbReference>
<evidence type="ECO:0000256" key="9">
    <source>
        <dbReference type="HAMAP-Rule" id="MF_00102"/>
    </source>
</evidence>
<keyword evidence="5 9" id="KW-0220">Diaminopimelate biosynthesis</keyword>
<comment type="catalytic activity">
    <reaction evidence="9">
        <text>(S)-2,3,4,5-tetrahydrodipicolinate + NAD(+) + H2O = (2S,4S)-4-hydroxy-2,3,4,5-tetrahydrodipicolinate + NADH + H(+)</text>
        <dbReference type="Rhea" id="RHEA:35323"/>
        <dbReference type="ChEBI" id="CHEBI:15377"/>
        <dbReference type="ChEBI" id="CHEBI:15378"/>
        <dbReference type="ChEBI" id="CHEBI:16845"/>
        <dbReference type="ChEBI" id="CHEBI:57540"/>
        <dbReference type="ChEBI" id="CHEBI:57945"/>
        <dbReference type="ChEBI" id="CHEBI:67139"/>
        <dbReference type="EC" id="1.17.1.8"/>
    </reaction>
</comment>
<evidence type="ECO:0000256" key="8">
    <source>
        <dbReference type="ARBA" id="ARBA00023154"/>
    </source>
</evidence>
<dbReference type="GO" id="GO:0009089">
    <property type="term" value="P:lysine biosynthetic process via diaminopimelate"/>
    <property type="evidence" value="ECO:0007669"/>
    <property type="project" value="UniProtKB-UniRule"/>
</dbReference>
<gene>
    <name evidence="9" type="primary">dapB</name>
    <name evidence="13" type="ORF">SAMN05216438_11163</name>
</gene>
<dbReference type="InterPro" id="IPR000846">
    <property type="entry name" value="DapB_N"/>
</dbReference>
<comment type="pathway">
    <text evidence="9">Amino-acid biosynthesis; L-lysine biosynthesis via DAP pathway; (S)-tetrahydrodipicolinate from L-aspartate: step 4/4.</text>
</comment>
<dbReference type="GO" id="GO:0005829">
    <property type="term" value="C:cytosol"/>
    <property type="evidence" value="ECO:0007669"/>
    <property type="project" value="TreeGrafter"/>
</dbReference>
<accession>A0A1I4HYZ3</accession>
<evidence type="ECO:0000256" key="10">
    <source>
        <dbReference type="NCBIfam" id="TIGR00036"/>
    </source>
</evidence>
<evidence type="ECO:0000256" key="1">
    <source>
        <dbReference type="ARBA" id="ARBA00006642"/>
    </source>
</evidence>
<dbReference type="SUPFAM" id="SSF55347">
    <property type="entry name" value="Glyceraldehyde-3-phosphate dehydrogenase-like, C-terminal domain"/>
    <property type="match status" value="1"/>
</dbReference>
<evidence type="ECO:0000256" key="2">
    <source>
        <dbReference type="ARBA" id="ARBA00022490"/>
    </source>
</evidence>
<dbReference type="UniPathway" id="UPA00034">
    <property type="reaction ID" value="UER00018"/>
</dbReference>
<dbReference type="GO" id="GO:0008839">
    <property type="term" value="F:4-hydroxy-tetrahydrodipicolinate reductase"/>
    <property type="evidence" value="ECO:0007669"/>
    <property type="project" value="UniProtKB-UniRule"/>
</dbReference>
<evidence type="ECO:0000256" key="7">
    <source>
        <dbReference type="ARBA" id="ARBA00023027"/>
    </source>
</evidence>
<dbReference type="AlphaFoldDB" id="A0A1I4HYZ3"/>
<dbReference type="Gene3D" id="3.30.360.10">
    <property type="entry name" value="Dihydrodipicolinate Reductase, domain 2"/>
    <property type="match status" value="1"/>
</dbReference>
<comment type="function">
    <text evidence="9">Catalyzes the conversion of 4-hydroxy-tetrahydrodipicolinate (HTPA) to tetrahydrodipicolinate.</text>
</comment>
<evidence type="ECO:0000256" key="4">
    <source>
        <dbReference type="ARBA" id="ARBA00022857"/>
    </source>
</evidence>
<protein>
    <recommendedName>
        <fullName evidence="9 10">4-hydroxy-tetrahydrodipicolinate reductase</fullName>
        <shortName evidence="9">HTPA reductase</shortName>
        <ecNumber evidence="9 10">1.17.1.8</ecNumber>
    </recommendedName>
</protein>
<dbReference type="GO" id="GO:0019877">
    <property type="term" value="P:diaminopimelate biosynthetic process"/>
    <property type="evidence" value="ECO:0007669"/>
    <property type="project" value="UniProtKB-UniRule"/>
</dbReference>
<name>A0A1I4HYZ3_9LACT</name>
<dbReference type="InterPro" id="IPR023940">
    <property type="entry name" value="DHDPR_bac"/>
</dbReference>